<dbReference type="NCBIfam" id="TIGR01444">
    <property type="entry name" value="fkbM_fam"/>
    <property type="match status" value="1"/>
</dbReference>
<dbReference type="EMBL" id="SMLD01000115">
    <property type="protein sequence ID" value="TDE39330.1"/>
    <property type="molecule type" value="Genomic_DNA"/>
</dbReference>
<name>A0A4R5EWU6_9ACTN</name>
<dbReference type="InterPro" id="IPR052514">
    <property type="entry name" value="SAM-dependent_MTase"/>
</dbReference>
<protein>
    <submittedName>
        <fullName evidence="2">FkbM family methyltransferase</fullName>
    </submittedName>
</protein>
<proteinExistence type="predicted"/>
<keyword evidence="2" id="KW-0808">Transferase</keyword>
<accession>A0A4R5EWU6</accession>
<dbReference type="InterPro" id="IPR006342">
    <property type="entry name" value="FkbM_mtfrase"/>
</dbReference>
<dbReference type="InterPro" id="IPR029063">
    <property type="entry name" value="SAM-dependent_MTases_sf"/>
</dbReference>
<keyword evidence="2" id="KW-0489">Methyltransferase</keyword>
<dbReference type="GO" id="GO:0032259">
    <property type="term" value="P:methylation"/>
    <property type="evidence" value="ECO:0007669"/>
    <property type="project" value="UniProtKB-KW"/>
</dbReference>
<keyword evidence="3" id="KW-1185">Reference proteome</keyword>
<dbReference type="Proteomes" id="UP000295136">
    <property type="component" value="Unassembled WGS sequence"/>
</dbReference>
<reference evidence="2 3" key="1">
    <citation type="submission" date="2019-03" db="EMBL/GenBank/DDBJ databases">
        <title>Draft genome sequences of novel Actinobacteria.</title>
        <authorList>
            <person name="Sahin N."/>
            <person name="Ay H."/>
            <person name="Saygin H."/>
        </authorList>
    </citation>
    <scope>NUCLEOTIDE SEQUENCE [LARGE SCALE GENOMIC DNA]</scope>
    <source>
        <strain evidence="2 3">6K102</strain>
    </source>
</reference>
<dbReference type="PANTHER" id="PTHR34203:SF15">
    <property type="entry name" value="SLL1173 PROTEIN"/>
    <property type="match status" value="1"/>
</dbReference>
<comment type="caution">
    <text evidence="2">The sequence shown here is derived from an EMBL/GenBank/DDBJ whole genome shotgun (WGS) entry which is preliminary data.</text>
</comment>
<dbReference type="PANTHER" id="PTHR34203">
    <property type="entry name" value="METHYLTRANSFERASE, FKBM FAMILY PROTEIN"/>
    <property type="match status" value="1"/>
</dbReference>
<evidence type="ECO:0000259" key="1">
    <source>
        <dbReference type="Pfam" id="PF05050"/>
    </source>
</evidence>
<dbReference type="Pfam" id="PF05050">
    <property type="entry name" value="Methyltransf_21"/>
    <property type="match status" value="1"/>
</dbReference>
<dbReference type="GO" id="GO:0008168">
    <property type="term" value="F:methyltransferase activity"/>
    <property type="evidence" value="ECO:0007669"/>
    <property type="project" value="UniProtKB-KW"/>
</dbReference>
<dbReference type="SUPFAM" id="SSF53335">
    <property type="entry name" value="S-adenosyl-L-methionine-dependent methyltransferases"/>
    <property type="match status" value="1"/>
</dbReference>
<evidence type="ECO:0000313" key="2">
    <source>
        <dbReference type="EMBL" id="TDE39330.1"/>
    </source>
</evidence>
<organism evidence="2 3">
    <name type="scientific">Nonomuraea mesophila</name>
    <dbReference type="NCBI Taxonomy" id="2530382"/>
    <lineage>
        <taxon>Bacteria</taxon>
        <taxon>Bacillati</taxon>
        <taxon>Actinomycetota</taxon>
        <taxon>Actinomycetes</taxon>
        <taxon>Streptosporangiales</taxon>
        <taxon>Streptosporangiaceae</taxon>
        <taxon>Nonomuraea</taxon>
    </lineage>
</organism>
<dbReference type="AlphaFoldDB" id="A0A4R5EWU6"/>
<dbReference type="Gene3D" id="3.40.50.150">
    <property type="entry name" value="Vaccinia Virus protein VP39"/>
    <property type="match status" value="1"/>
</dbReference>
<feature type="domain" description="Methyltransferase FkbM" evidence="1">
    <location>
        <begin position="43"/>
        <end position="164"/>
    </location>
</feature>
<sequence>MRWPGWRAGPGGCTVSNRCRCRTRILETGRRVLGAHNVQVTNAALGSSSGWQRLNLPYRFGLPIHGWAHLQEGLKHPGRFTATRTLEVPVYTVDLVCELRAISRVDFIKMDVEGFEPEVLKGAERTIERHRPTLLMEIEDRHLGKYGRTPADVAEWLAERGYRMHVRRGRRWSRTDAVGAARRNYLFTAGRAAPRSSDARALRWP</sequence>
<evidence type="ECO:0000313" key="3">
    <source>
        <dbReference type="Proteomes" id="UP000295136"/>
    </source>
</evidence>
<gene>
    <name evidence="2" type="ORF">E1295_32930</name>
</gene>